<dbReference type="EMBL" id="KC595511">
    <property type="protein sequence ID" value="AGR46679.1"/>
    <property type="molecule type" value="Genomic_DNA"/>
</dbReference>
<keyword evidence="1" id="KW-0175">Coiled coil</keyword>
<sequence length="119" mass="13954">MFNRTLKNRINFLEIKVNDEQIKCQMLEGKVERLEDELYKETKKVEKLKYEKERLEIKVAKLTDSLNNIPKERVIELATEILLKESKDIERDSLKQQITTALTIRSTEPQQPEGGVPLV</sequence>
<gene>
    <name evidence="2" type="ORF">BASILISK_16</name>
</gene>
<evidence type="ECO:0000313" key="2">
    <source>
        <dbReference type="EMBL" id="AGR46679.1"/>
    </source>
</evidence>
<evidence type="ECO:0000256" key="1">
    <source>
        <dbReference type="SAM" id="Coils"/>
    </source>
</evidence>
<dbReference type="Proteomes" id="UP000015091">
    <property type="component" value="Segment"/>
</dbReference>
<protein>
    <submittedName>
        <fullName evidence="2">Uncharacterized protein</fullName>
    </submittedName>
</protein>
<feature type="coiled-coil region" evidence="1">
    <location>
        <begin position="3"/>
        <end position="65"/>
    </location>
</feature>
<proteinExistence type="predicted"/>
<accession>S5MA80</accession>
<evidence type="ECO:0000313" key="3">
    <source>
        <dbReference type="Proteomes" id="UP000015091"/>
    </source>
</evidence>
<organism evidence="2 3">
    <name type="scientific">Bacillus phage Basilisk</name>
    <dbReference type="NCBI Taxonomy" id="1296654"/>
    <lineage>
        <taxon>Viruses</taxon>
        <taxon>Duplodnaviria</taxon>
        <taxon>Heunggongvirae</taxon>
        <taxon>Uroviricota</taxon>
        <taxon>Caudoviricetes</taxon>
        <taxon>Sejongvirinae</taxon>
        <taxon>Basiliskvirus</taxon>
        <taxon>Basiliskvirus basilisk</taxon>
    </lineage>
</organism>
<name>S5MA80_9CAUD</name>
<reference evidence="2 3" key="1">
    <citation type="journal article" date="2014" name="Genome Announc.">
        <title>Genome Sequences of Three Novel Bacillus cereus Bacteriophages.</title>
        <authorList>
            <person name="Grose J.H."/>
            <person name="Jensen J.D."/>
            <person name="Merrill B.D."/>
            <person name="Fisher J.N."/>
            <person name="Burnett S.H."/>
            <person name="Breakwell D.P."/>
        </authorList>
    </citation>
    <scope>NUCLEOTIDE SEQUENCE [LARGE SCALE GENOMIC DNA]</scope>
</reference>
<keyword evidence="3" id="KW-1185">Reference proteome</keyword>